<dbReference type="InterPro" id="IPR005748">
    <property type="entry name" value="DNA_mismatch_repair_MutS"/>
</dbReference>
<dbReference type="InterPro" id="IPR027417">
    <property type="entry name" value="P-loop_NTPase"/>
</dbReference>
<dbReference type="Pfam" id="PF05192">
    <property type="entry name" value="MutS_III"/>
    <property type="match status" value="1"/>
</dbReference>
<evidence type="ECO:0000256" key="9">
    <source>
        <dbReference type="HAMAP-Rule" id="MF_00096"/>
    </source>
</evidence>
<dbReference type="SMART" id="SM00533">
    <property type="entry name" value="MUTSd"/>
    <property type="match status" value="1"/>
</dbReference>
<evidence type="ECO:0000256" key="6">
    <source>
        <dbReference type="ARBA" id="ARBA00023125"/>
    </source>
</evidence>
<reference evidence="12 13" key="1">
    <citation type="journal article" date="2017" name="Genome Biol. Evol.">
        <title>Trajectories and Drivers of Genome Evolution in Surface-Associated Marine Phaeobacter.</title>
        <authorList>
            <person name="Freese H.M."/>
            <person name="Sikorski J."/>
            <person name="Bunk B."/>
            <person name="Scheuner C."/>
            <person name="Meier-Kolthoff J.P."/>
            <person name="Sproer C."/>
            <person name="Gram L."/>
            <person name="Overmann J."/>
        </authorList>
    </citation>
    <scope>NUCLEOTIDE SEQUENCE [LARGE SCALE GENOMIC DNA]</scope>
    <source>
        <strain evidence="12 13">P66</strain>
    </source>
</reference>
<comment type="function">
    <text evidence="8 9">This protein is involved in the repair of mismatches in DNA. It is possible that it carries out the mismatch recognition step. This protein has a weak ATPase activity.</text>
</comment>
<evidence type="ECO:0000256" key="8">
    <source>
        <dbReference type="ARBA" id="ARBA00024647"/>
    </source>
</evidence>
<dbReference type="InterPro" id="IPR045076">
    <property type="entry name" value="MutS"/>
</dbReference>
<dbReference type="Gene3D" id="3.30.420.110">
    <property type="entry name" value="MutS, connector domain"/>
    <property type="match status" value="1"/>
</dbReference>
<dbReference type="SMART" id="SM00534">
    <property type="entry name" value="MUTSac"/>
    <property type="match status" value="1"/>
</dbReference>
<dbReference type="Gene3D" id="3.40.1170.10">
    <property type="entry name" value="DNA repair protein MutS, domain I"/>
    <property type="match status" value="1"/>
</dbReference>
<dbReference type="Pfam" id="PF05188">
    <property type="entry name" value="MutS_II"/>
    <property type="match status" value="1"/>
</dbReference>
<dbReference type="SUPFAM" id="SSF53150">
    <property type="entry name" value="DNA repair protein MutS, domain II"/>
    <property type="match status" value="1"/>
</dbReference>
<dbReference type="InterPro" id="IPR007695">
    <property type="entry name" value="DNA_mismatch_repair_MutS-lik_N"/>
</dbReference>
<dbReference type="CDD" id="cd03284">
    <property type="entry name" value="ABC_MutS1"/>
    <property type="match status" value="1"/>
</dbReference>
<evidence type="ECO:0000313" key="13">
    <source>
        <dbReference type="Proteomes" id="UP000236536"/>
    </source>
</evidence>
<dbReference type="Gene3D" id="3.40.50.300">
    <property type="entry name" value="P-loop containing nucleotide triphosphate hydrolases"/>
    <property type="match status" value="1"/>
</dbReference>
<dbReference type="Pfam" id="PF00488">
    <property type="entry name" value="MutS_V"/>
    <property type="match status" value="1"/>
</dbReference>
<evidence type="ECO:0000256" key="3">
    <source>
        <dbReference type="ARBA" id="ARBA00022741"/>
    </source>
</evidence>
<evidence type="ECO:0000256" key="2">
    <source>
        <dbReference type="ARBA" id="ARBA00021982"/>
    </source>
</evidence>
<dbReference type="InterPro" id="IPR017261">
    <property type="entry name" value="DNA_mismatch_repair_MutS/MSH"/>
</dbReference>
<dbReference type="PROSITE" id="PS00486">
    <property type="entry name" value="DNA_MISMATCH_REPAIR_2"/>
    <property type="match status" value="1"/>
</dbReference>
<dbReference type="InterPro" id="IPR036187">
    <property type="entry name" value="DNA_mismatch_repair_MutS_sf"/>
</dbReference>
<proteinExistence type="inferred from homology"/>
<gene>
    <name evidence="9 12" type="primary">mutS</name>
    <name evidence="12" type="ORF">PhaeoP66_03647</name>
</gene>
<evidence type="ECO:0000259" key="11">
    <source>
        <dbReference type="PROSITE" id="PS00486"/>
    </source>
</evidence>
<dbReference type="PANTHER" id="PTHR11361">
    <property type="entry name" value="DNA MISMATCH REPAIR PROTEIN MUTS FAMILY MEMBER"/>
    <property type="match status" value="1"/>
</dbReference>
<dbReference type="InterPro" id="IPR007861">
    <property type="entry name" value="DNA_mismatch_repair_MutS_clamp"/>
</dbReference>
<dbReference type="NCBIfam" id="NF003810">
    <property type="entry name" value="PRK05399.1"/>
    <property type="match status" value="1"/>
</dbReference>
<dbReference type="Pfam" id="PF05190">
    <property type="entry name" value="MutS_IV"/>
    <property type="match status" value="1"/>
</dbReference>
<dbReference type="HAMAP" id="MF_00096">
    <property type="entry name" value="MutS"/>
    <property type="match status" value="1"/>
</dbReference>
<evidence type="ECO:0000256" key="5">
    <source>
        <dbReference type="ARBA" id="ARBA00022840"/>
    </source>
</evidence>
<dbReference type="InterPro" id="IPR016151">
    <property type="entry name" value="DNA_mismatch_repair_MutS_N"/>
</dbReference>
<keyword evidence="7 9" id="KW-0234">DNA repair</keyword>
<accession>A0ABN5GSG8</accession>
<dbReference type="Pfam" id="PF01624">
    <property type="entry name" value="MutS_I"/>
    <property type="match status" value="1"/>
</dbReference>
<evidence type="ECO:0000313" key="12">
    <source>
        <dbReference type="EMBL" id="AUQ96378.1"/>
    </source>
</evidence>
<dbReference type="InterPro" id="IPR036678">
    <property type="entry name" value="MutS_con_dom_sf"/>
</dbReference>
<dbReference type="SUPFAM" id="SSF55271">
    <property type="entry name" value="DNA repair protein MutS, domain I"/>
    <property type="match status" value="1"/>
</dbReference>
<name>A0ABN5GSG8_9RHOB</name>
<evidence type="ECO:0000256" key="10">
    <source>
        <dbReference type="RuleBase" id="RU003756"/>
    </source>
</evidence>
<comment type="similarity">
    <text evidence="1 9 10">Belongs to the DNA mismatch repair MutS family.</text>
</comment>
<dbReference type="NCBIfam" id="TIGR01070">
    <property type="entry name" value="mutS1"/>
    <property type="match status" value="1"/>
</dbReference>
<dbReference type="InterPro" id="IPR007860">
    <property type="entry name" value="DNA_mmatch_repair_MutS_con_dom"/>
</dbReference>
<dbReference type="Gene3D" id="1.10.1420.10">
    <property type="match status" value="2"/>
</dbReference>
<evidence type="ECO:0000256" key="4">
    <source>
        <dbReference type="ARBA" id="ARBA00022763"/>
    </source>
</evidence>
<evidence type="ECO:0000256" key="1">
    <source>
        <dbReference type="ARBA" id="ARBA00006271"/>
    </source>
</evidence>
<dbReference type="Proteomes" id="UP000236536">
    <property type="component" value="Chromosome"/>
</dbReference>
<dbReference type="InterPro" id="IPR000432">
    <property type="entry name" value="DNA_mismatch_repair_MutS_C"/>
</dbReference>
<feature type="binding site" evidence="9">
    <location>
        <begin position="630"/>
        <end position="637"/>
    </location>
    <ligand>
        <name>ATP</name>
        <dbReference type="ChEBI" id="CHEBI:30616"/>
    </ligand>
</feature>
<reference evidence="12 13" key="2">
    <citation type="journal article" date="2017" name="Int. J. Syst. Evol. Microbiol.">
        <title>Adaptation of Surface-Associated Bacteria to the Open Ocean: A Genomically Distinct Subpopulation of Phaeobacter gallaeciensis Colonizes Pacific Mesozooplankton.</title>
        <authorList>
            <person name="Freese H.M."/>
            <person name="Methner A."/>
            <person name="Overmann J."/>
        </authorList>
    </citation>
    <scope>NUCLEOTIDE SEQUENCE [LARGE SCALE GENOMIC DNA]</scope>
    <source>
        <strain evidence="12 13">P66</strain>
    </source>
</reference>
<dbReference type="SUPFAM" id="SSF48334">
    <property type="entry name" value="DNA repair protein MutS, domain III"/>
    <property type="match status" value="1"/>
</dbReference>
<dbReference type="PIRSF" id="PIRSF037677">
    <property type="entry name" value="DNA_mis_repair_Msh6"/>
    <property type="match status" value="1"/>
</dbReference>
<dbReference type="Gene3D" id="6.10.140.430">
    <property type="match status" value="1"/>
</dbReference>
<protein>
    <recommendedName>
        <fullName evidence="2 9">DNA mismatch repair protein MutS</fullName>
    </recommendedName>
</protein>
<evidence type="ECO:0000256" key="7">
    <source>
        <dbReference type="ARBA" id="ARBA00023204"/>
    </source>
</evidence>
<keyword evidence="6 9" id="KW-0238">DNA-binding</keyword>
<dbReference type="EMBL" id="CP010705">
    <property type="protein sequence ID" value="AUQ96378.1"/>
    <property type="molecule type" value="Genomic_DNA"/>
</dbReference>
<dbReference type="PANTHER" id="PTHR11361:SF34">
    <property type="entry name" value="DNA MISMATCH REPAIR PROTEIN MSH1, MITOCHONDRIAL"/>
    <property type="match status" value="1"/>
</dbReference>
<dbReference type="SUPFAM" id="SSF52540">
    <property type="entry name" value="P-loop containing nucleoside triphosphate hydrolases"/>
    <property type="match status" value="1"/>
</dbReference>
<keyword evidence="3 9" id="KW-0547">Nucleotide-binding</keyword>
<dbReference type="InterPro" id="IPR007696">
    <property type="entry name" value="DNA_mismatch_repair_MutS_core"/>
</dbReference>
<organism evidence="12 13">
    <name type="scientific">Phaeobacter inhibens</name>
    <dbReference type="NCBI Taxonomy" id="221822"/>
    <lineage>
        <taxon>Bacteria</taxon>
        <taxon>Pseudomonadati</taxon>
        <taxon>Pseudomonadota</taxon>
        <taxon>Alphaproteobacteria</taxon>
        <taxon>Rhodobacterales</taxon>
        <taxon>Roseobacteraceae</taxon>
        <taxon>Phaeobacter</taxon>
    </lineage>
</organism>
<keyword evidence="4 9" id="KW-0227">DNA damage</keyword>
<sequence>MSTVTPMMAQYLDIKAQYPDALLFYRMGDFYEMFFDDAVNAAEALDIALTKRGKHDGNDIPMCGVPVHAAEGYLLTLIRKGFRVAVGEQLESPAEAKKRGSKSVVKRDVVRLVTPGTITEDSLLEARRHNFLTAYCELRDQAALAWADISTGAFHVMPVASVRVSPELARLAPSELIVPDGPALDQLRTIAEDHQIPVTPLAKSSFDSTAAEKRICDLFKVSTLESYGSFSRAEISAMGAVIDYLDITQKGKLPLLQPPQQEAEDRVVQIDAATRRSLELTRALTGGRGGSLLAVVDRTVTPAGGRLLEQRLSSPSRNLDVIRARLTALDFVVGQTQLAQSLRTALRKTPDLDRALSRLALDRGGPRDLAAVRNTLIQAEAISDLCNKADMPALLQQARSGLTGFDALLPLLDAALIAEPPLLARDGGFIAEGYDSELDEARTLRDEGRSVIAALQKKYSDHTGINSLKIKHNNVLGYFIETTATHAEKMLSAPLSETYIHRQTTANQVRFTTVELSEIETRILNAGNLALEIEKRLYTRLSDAILADAALLNAAARGLAELDLITALADLALGENWSCPTVDNSREFNISGGRHPVVEQALRQQGGSSFVANDCDLTADTGAAIWLLTGPNMAGKSTFLRQNALIAILAQMGSYVPADSAHIGLISQLFSRVGASDDLARGRSTFMVEMVETAAILNQADDRALVILDEIGRGTATYDGLSIAWATLEHLHEVNRARALFATHYHELTQLAGELPGVDNATVSVKEWEGEVIFLHEVKKGAADRSYGIQVAQLAGLPGSVVARARDVLDMLEEGSRSGAGKIQIDDLPLFAAAPPPQAAVPVGPSPIETLLNDIHPDDLSPREALEALYRLKEAAN</sequence>
<keyword evidence="13" id="KW-1185">Reference proteome</keyword>
<feature type="domain" description="DNA mismatch repair proteins mutS family" evidence="11">
    <location>
        <begin position="704"/>
        <end position="720"/>
    </location>
</feature>
<keyword evidence="5 9" id="KW-0067">ATP-binding</keyword>